<feature type="domain" description="Solute-binding protein family 5" evidence="10">
    <location>
        <begin position="77"/>
        <end position="457"/>
    </location>
</feature>
<dbReference type="Proteomes" id="UP000030153">
    <property type="component" value="Unassembled WGS sequence"/>
</dbReference>
<keyword evidence="3" id="KW-0813">Transport</keyword>
<dbReference type="PANTHER" id="PTHR30290">
    <property type="entry name" value="PERIPLASMIC BINDING COMPONENT OF ABC TRANSPORTER"/>
    <property type="match status" value="1"/>
</dbReference>
<evidence type="ECO:0000256" key="1">
    <source>
        <dbReference type="ARBA" id="ARBA00004193"/>
    </source>
</evidence>
<feature type="region of interest" description="Disordered" evidence="8">
    <location>
        <begin position="23"/>
        <end position="50"/>
    </location>
</feature>
<evidence type="ECO:0000256" key="4">
    <source>
        <dbReference type="ARBA" id="ARBA00022729"/>
    </source>
</evidence>
<keyword evidence="6" id="KW-0564">Palmitate</keyword>
<evidence type="ECO:0000313" key="11">
    <source>
        <dbReference type="EMBL" id="KGP91486.1"/>
    </source>
</evidence>
<dbReference type="InterPro" id="IPR023765">
    <property type="entry name" value="SBP_5_CS"/>
</dbReference>
<comment type="similarity">
    <text evidence="2">Belongs to the bacterial solute-binding protein 5 family.</text>
</comment>
<reference evidence="11 12" key="1">
    <citation type="submission" date="2013-08" db="EMBL/GenBank/DDBJ databases">
        <title>Genome of Pontibacillus chungwhensis.</title>
        <authorList>
            <person name="Wang Q."/>
            <person name="Wang G."/>
        </authorList>
    </citation>
    <scope>NUCLEOTIDE SEQUENCE [LARGE SCALE GENOMIC DNA]</scope>
    <source>
        <strain evidence="11 12">BH030062</strain>
    </source>
</reference>
<dbReference type="InterPro" id="IPR039424">
    <property type="entry name" value="SBP_5"/>
</dbReference>
<feature type="chain" id="PRO_5039035254" evidence="9">
    <location>
        <begin position="20"/>
        <end position="534"/>
    </location>
</feature>
<keyword evidence="12" id="KW-1185">Reference proteome</keyword>
<name>A0A0A2UY87_9BACI</name>
<gene>
    <name evidence="11" type="ORF">N780_20035</name>
</gene>
<protein>
    <submittedName>
        <fullName evidence="11">ABC transporter substrate-binding protein</fullName>
    </submittedName>
</protein>
<dbReference type="InterPro" id="IPR030678">
    <property type="entry name" value="Peptide/Ni-bd"/>
</dbReference>
<dbReference type="Gene3D" id="3.40.190.10">
    <property type="entry name" value="Periplasmic binding protein-like II"/>
    <property type="match status" value="1"/>
</dbReference>
<comment type="caution">
    <text evidence="11">The sequence shown here is derived from an EMBL/GenBank/DDBJ whole genome shotgun (WGS) entry which is preliminary data.</text>
</comment>
<feature type="signal peptide" evidence="9">
    <location>
        <begin position="1"/>
        <end position="19"/>
    </location>
</feature>
<dbReference type="GO" id="GO:0030288">
    <property type="term" value="C:outer membrane-bounded periplasmic space"/>
    <property type="evidence" value="ECO:0007669"/>
    <property type="project" value="UniProtKB-ARBA"/>
</dbReference>
<dbReference type="GO" id="GO:1904680">
    <property type="term" value="F:peptide transmembrane transporter activity"/>
    <property type="evidence" value="ECO:0007669"/>
    <property type="project" value="TreeGrafter"/>
</dbReference>
<evidence type="ECO:0000313" key="12">
    <source>
        <dbReference type="Proteomes" id="UP000030153"/>
    </source>
</evidence>
<evidence type="ECO:0000256" key="3">
    <source>
        <dbReference type="ARBA" id="ARBA00022448"/>
    </source>
</evidence>
<evidence type="ECO:0000259" key="10">
    <source>
        <dbReference type="Pfam" id="PF00496"/>
    </source>
</evidence>
<dbReference type="GO" id="GO:0043190">
    <property type="term" value="C:ATP-binding cassette (ABC) transporter complex"/>
    <property type="evidence" value="ECO:0007669"/>
    <property type="project" value="InterPro"/>
</dbReference>
<sequence>MKKMFFGVLFVLVLVPMLAACGGDASEEGEGESEQSITVNAKSEPPSLDPALATDTTSGWVLDHLYEGLYTENKEGEIIKGLAEEVEVSDDKTTYTVTIKEDANWSNGDPITAEDFEYSWKRVLKPETGSSFAFYMYYIKGAEAYNKGDGSVEDVGVTAVDEKTLKFELEKPTGFIEKLLAFWTYYPVNKSVVEENEDWAAEADNYVSNGPYSLDSWDHDSQLVVKKNGEYWNKEEVSMEKITWEMVNDANTYYQMYKSGELDMIDTLPTDVIAQEKGSEDFKITPYFGTYMYMFNVEKEPFTNPKVRKAFTMAIDRESITENISQGGEDPAYAFVPYGVDTPNGDFREQKEAYFEENYDEAKQLIEEAKQEEGWDEIPTVELMYNTSENHKKIAEGVQEMLKQNLGVEVTLNNQEWNTYLDTTKQGNYQMARMGWIGIYVDPTPILDYYLGDSPNNRTNWVSEEYDSLMAESKGIQDPAKRMEKLHEAEDILMEELPFMPVYHYSQNYLTSQDYKGIVYPVNAMPYLQWAEKK</sequence>
<comment type="subcellular location">
    <subcellularLocation>
        <location evidence="1">Cell membrane</location>
        <topology evidence="1">Lipid-anchor</topology>
    </subcellularLocation>
</comment>
<organism evidence="11 12">
    <name type="scientific">Pontibacillus chungwhensis BH030062</name>
    <dbReference type="NCBI Taxonomy" id="1385513"/>
    <lineage>
        <taxon>Bacteria</taxon>
        <taxon>Bacillati</taxon>
        <taxon>Bacillota</taxon>
        <taxon>Bacilli</taxon>
        <taxon>Bacillales</taxon>
        <taxon>Bacillaceae</taxon>
        <taxon>Pontibacillus</taxon>
    </lineage>
</organism>
<dbReference type="AlphaFoldDB" id="A0A0A2UY87"/>
<dbReference type="Gene3D" id="3.90.76.10">
    <property type="entry name" value="Dipeptide-binding Protein, Domain 1"/>
    <property type="match status" value="1"/>
</dbReference>
<dbReference type="PIRSF" id="PIRSF002741">
    <property type="entry name" value="MppA"/>
    <property type="match status" value="1"/>
</dbReference>
<evidence type="ECO:0000256" key="7">
    <source>
        <dbReference type="ARBA" id="ARBA00023288"/>
    </source>
</evidence>
<dbReference type="GO" id="GO:0015833">
    <property type="term" value="P:peptide transport"/>
    <property type="evidence" value="ECO:0007669"/>
    <property type="project" value="UniProtKB-KW"/>
</dbReference>
<evidence type="ECO:0000256" key="8">
    <source>
        <dbReference type="SAM" id="MobiDB-lite"/>
    </source>
</evidence>
<dbReference type="OrthoDB" id="9801912at2"/>
<dbReference type="PANTHER" id="PTHR30290:SF79">
    <property type="entry name" value="DIPEPTIDE-BINDING PROTEIN DPPE"/>
    <property type="match status" value="1"/>
</dbReference>
<dbReference type="PROSITE" id="PS01040">
    <property type="entry name" value="SBP_BACTERIAL_5"/>
    <property type="match status" value="1"/>
</dbReference>
<dbReference type="STRING" id="1385513.N780_20035"/>
<dbReference type="EMBL" id="AVBG01000006">
    <property type="protein sequence ID" value="KGP91486.1"/>
    <property type="molecule type" value="Genomic_DNA"/>
</dbReference>
<evidence type="ECO:0000256" key="9">
    <source>
        <dbReference type="SAM" id="SignalP"/>
    </source>
</evidence>
<dbReference type="FunFam" id="3.90.76.10:FF:000001">
    <property type="entry name" value="Oligopeptide ABC transporter substrate-binding protein"/>
    <property type="match status" value="1"/>
</dbReference>
<accession>A0A0A2UY87</accession>
<evidence type="ECO:0000256" key="5">
    <source>
        <dbReference type="ARBA" id="ARBA00022856"/>
    </source>
</evidence>
<proteinExistence type="inferred from homology"/>
<keyword evidence="5" id="KW-0571">Peptide transport</keyword>
<dbReference type="RefSeq" id="WP_036783242.1">
    <property type="nucleotide sequence ID" value="NZ_AVBG01000006.1"/>
</dbReference>
<keyword evidence="4 9" id="KW-0732">Signal</keyword>
<dbReference type="Gene3D" id="3.10.105.10">
    <property type="entry name" value="Dipeptide-binding Protein, Domain 3"/>
    <property type="match status" value="1"/>
</dbReference>
<dbReference type="Pfam" id="PF00496">
    <property type="entry name" value="SBP_bac_5"/>
    <property type="match status" value="1"/>
</dbReference>
<keyword evidence="7" id="KW-0449">Lipoprotein</keyword>
<dbReference type="CDD" id="cd08504">
    <property type="entry name" value="PBP2_OppA"/>
    <property type="match status" value="1"/>
</dbReference>
<keyword evidence="5" id="KW-0653">Protein transport</keyword>
<dbReference type="eggNOG" id="COG4166">
    <property type="taxonomic scope" value="Bacteria"/>
</dbReference>
<dbReference type="PROSITE" id="PS51257">
    <property type="entry name" value="PROKAR_LIPOPROTEIN"/>
    <property type="match status" value="1"/>
</dbReference>
<evidence type="ECO:0000256" key="2">
    <source>
        <dbReference type="ARBA" id="ARBA00005695"/>
    </source>
</evidence>
<evidence type="ECO:0000256" key="6">
    <source>
        <dbReference type="ARBA" id="ARBA00023139"/>
    </source>
</evidence>
<dbReference type="InterPro" id="IPR000914">
    <property type="entry name" value="SBP_5_dom"/>
</dbReference>
<dbReference type="SUPFAM" id="SSF53850">
    <property type="entry name" value="Periplasmic binding protein-like II"/>
    <property type="match status" value="1"/>
</dbReference>
<dbReference type="FunFam" id="3.10.105.10:FF:000001">
    <property type="entry name" value="Oligopeptide ABC transporter, oligopeptide-binding protein"/>
    <property type="match status" value="1"/>
</dbReference>